<dbReference type="EMBL" id="SNRW01001038">
    <property type="protein sequence ID" value="KAA6398079.1"/>
    <property type="molecule type" value="Genomic_DNA"/>
</dbReference>
<evidence type="ECO:0000313" key="1">
    <source>
        <dbReference type="EMBL" id="KAA6398079.1"/>
    </source>
</evidence>
<comment type="caution">
    <text evidence="1">The sequence shown here is derived from an EMBL/GenBank/DDBJ whole genome shotgun (WGS) entry which is preliminary data.</text>
</comment>
<evidence type="ECO:0000313" key="3">
    <source>
        <dbReference type="Proteomes" id="UP000324800"/>
    </source>
</evidence>
<proteinExistence type="predicted"/>
<reference evidence="1 3" key="1">
    <citation type="submission" date="2019-03" db="EMBL/GenBank/DDBJ databases">
        <title>Single cell metagenomics reveals metabolic interactions within the superorganism composed of flagellate Streblomastix strix and complex community of Bacteroidetes bacteria on its surface.</title>
        <authorList>
            <person name="Treitli S.C."/>
            <person name="Kolisko M."/>
            <person name="Husnik F."/>
            <person name="Keeling P."/>
            <person name="Hampl V."/>
        </authorList>
    </citation>
    <scope>NUCLEOTIDE SEQUENCE [LARGE SCALE GENOMIC DNA]</scope>
    <source>
        <strain evidence="1">ST1C</strain>
    </source>
</reference>
<organism evidence="1 3">
    <name type="scientific">Streblomastix strix</name>
    <dbReference type="NCBI Taxonomy" id="222440"/>
    <lineage>
        <taxon>Eukaryota</taxon>
        <taxon>Metamonada</taxon>
        <taxon>Preaxostyla</taxon>
        <taxon>Oxymonadida</taxon>
        <taxon>Streblomastigidae</taxon>
        <taxon>Streblomastix</taxon>
    </lineage>
</organism>
<sequence length="148" mass="17764">MRQYQHERHDSPLKEECCNFERFKLGKTARRCWLQFFMAYHFDVRANNTRVTSAETSLLFGLPDVRSYMLLSQFSLGTAINYIRDFQAFQILKIVIVHDRNNQTLFPIYVDYVGQCIVQGLLDYIRRFVKTWGMVREEQQKLRVKVLR</sequence>
<protein>
    <submittedName>
        <fullName evidence="1">Uncharacterized protein</fullName>
    </submittedName>
</protein>
<gene>
    <name evidence="1" type="ORF">EZS28_006388</name>
    <name evidence="2" type="ORF">EZS28_006394</name>
</gene>
<name>A0A5J4WV73_9EUKA</name>
<accession>A0A5J4WV73</accession>
<evidence type="ECO:0000313" key="2">
    <source>
        <dbReference type="EMBL" id="KAA6398085.1"/>
    </source>
</evidence>
<dbReference type="Proteomes" id="UP000324800">
    <property type="component" value="Unassembled WGS sequence"/>
</dbReference>
<dbReference type="AlphaFoldDB" id="A0A5J4WV73"/>
<dbReference type="EMBL" id="SNRW01001038">
    <property type="protein sequence ID" value="KAA6398085.1"/>
    <property type="molecule type" value="Genomic_DNA"/>
</dbReference>